<dbReference type="InterPro" id="IPR040336">
    <property type="entry name" value="At1g61900-like"/>
</dbReference>
<dbReference type="OrthoDB" id="1906601at2759"/>
<feature type="domain" description="At1g61900-like C-terminal" evidence="2">
    <location>
        <begin position="362"/>
        <end position="435"/>
    </location>
</feature>
<evidence type="ECO:0000259" key="2">
    <source>
        <dbReference type="Pfam" id="PF26584"/>
    </source>
</evidence>
<sequence>MKNELLSLCLKDFLHAVKIVFQEASNHPRIFYHLYEVLVFAVNWVDHQLPRGFLCEPPCCERVSGAMDCAKTITRLKGSLCHQFLLFTIWLSSFQDVVALQTPAEPNRISSASKLASPPSSGLFEPIEISPAVLPHYPFPGNPLPPMYPSFPTTYDPVLTGRCPVNFSAISSIMDKSASDCSQPLAPLVGNVICCPQFSSLLHIFRGYYSINSDKLVLQGAAANDCFTDIISILASRGANSSIPTICSAKSSNLTGGSCPVMDVTAFEKTVNTSKLLEACSTVDPLKECCRPICQPAITEAALQISATQSMISDNKNNVGQPNRIDALTDCKGVVYSWLARKLQFDVANTAFRILSACKVNKVCPLEFKRPLEVIKACRNVAAPSPSCCSSLNTYIAGIQKQMLITNKQAIICATVFGSMLQKEGVMTNIYELCDVDLKDFSLQAYGQQGCLLRSLPADVVLDNSTGFSFTCDLSDNIAAPWPSSSSISSLSLCAPEMSLPALPTSETLGNPGCRHGGLEFLVPIFSFFVFSTLLY</sequence>
<dbReference type="AlphaFoldDB" id="A0A5J5AK58"/>
<dbReference type="PANTHER" id="PTHR33831:SF4">
    <property type="entry name" value="GPI-ANCHORED PROTEIN"/>
    <property type="match status" value="1"/>
</dbReference>
<dbReference type="PANTHER" id="PTHR33831">
    <property type="entry name" value="GPI-ANCHORED PROTEIN"/>
    <property type="match status" value="1"/>
</dbReference>
<evidence type="ECO:0000313" key="4">
    <source>
        <dbReference type="Proteomes" id="UP000325577"/>
    </source>
</evidence>
<dbReference type="GO" id="GO:0005886">
    <property type="term" value="C:plasma membrane"/>
    <property type="evidence" value="ECO:0007669"/>
    <property type="project" value="TreeGrafter"/>
</dbReference>
<keyword evidence="4" id="KW-1185">Reference proteome</keyword>
<evidence type="ECO:0000313" key="3">
    <source>
        <dbReference type="EMBL" id="KAA8531445.1"/>
    </source>
</evidence>
<name>A0A5J5AK58_9ASTE</name>
<dbReference type="Pfam" id="PF19160">
    <property type="entry name" value="SPARK"/>
    <property type="match status" value="1"/>
</dbReference>
<accession>A0A5J5AK58</accession>
<proteinExistence type="predicted"/>
<dbReference type="Pfam" id="PF26584">
    <property type="entry name" value="At1g61900"/>
    <property type="match status" value="1"/>
</dbReference>
<evidence type="ECO:0000259" key="1">
    <source>
        <dbReference type="Pfam" id="PF19160"/>
    </source>
</evidence>
<gene>
    <name evidence="3" type="ORF">F0562_006202</name>
</gene>
<feature type="domain" description="SPARK" evidence="1">
    <location>
        <begin position="161"/>
        <end position="316"/>
    </location>
</feature>
<dbReference type="EMBL" id="CM018043">
    <property type="protein sequence ID" value="KAA8531445.1"/>
    <property type="molecule type" value="Genomic_DNA"/>
</dbReference>
<reference evidence="3 4" key="1">
    <citation type="submission" date="2019-09" db="EMBL/GenBank/DDBJ databases">
        <title>A chromosome-level genome assembly of the Chinese tupelo Nyssa sinensis.</title>
        <authorList>
            <person name="Yang X."/>
            <person name="Kang M."/>
            <person name="Yang Y."/>
            <person name="Xiong H."/>
            <person name="Wang M."/>
            <person name="Zhang Z."/>
            <person name="Wang Z."/>
            <person name="Wu H."/>
            <person name="Ma T."/>
            <person name="Liu J."/>
            <person name="Xi Z."/>
        </authorList>
    </citation>
    <scope>NUCLEOTIDE SEQUENCE [LARGE SCALE GENOMIC DNA]</scope>
    <source>
        <strain evidence="3">J267</strain>
        <tissue evidence="3">Leaf</tissue>
    </source>
</reference>
<protein>
    <submittedName>
        <fullName evidence="3">Uncharacterized protein</fullName>
    </submittedName>
</protein>
<dbReference type="InterPro" id="IPR043891">
    <property type="entry name" value="SPARK"/>
</dbReference>
<organism evidence="3 4">
    <name type="scientific">Nyssa sinensis</name>
    <dbReference type="NCBI Taxonomy" id="561372"/>
    <lineage>
        <taxon>Eukaryota</taxon>
        <taxon>Viridiplantae</taxon>
        <taxon>Streptophyta</taxon>
        <taxon>Embryophyta</taxon>
        <taxon>Tracheophyta</taxon>
        <taxon>Spermatophyta</taxon>
        <taxon>Magnoliopsida</taxon>
        <taxon>eudicotyledons</taxon>
        <taxon>Gunneridae</taxon>
        <taxon>Pentapetalae</taxon>
        <taxon>asterids</taxon>
        <taxon>Cornales</taxon>
        <taxon>Nyssaceae</taxon>
        <taxon>Nyssa</taxon>
    </lineage>
</organism>
<dbReference type="Proteomes" id="UP000325577">
    <property type="component" value="Linkage Group LG2"/>
</dbReference>
<dbReference type="InterPro" id="IPR059003">
    <property type="entry name" value="At1g61900_C"/>
</dbReference>